<comment type="similarity">
    <text evidence="1 6 7">Belongs to the acetokinase family.</text>
</comment>
<keyword evidence="2 6" id="KW-0808">Transferase</keyword>
<feature type="binding site" evidence="6">
    <location>
        <position position="66"/>
    </location>
    <ligand>
        <name>substrate</name>
    </ligand>
</feature>
<dbReference type="RefSeq" id="WP_123040379.1">
    <property type="nucleotide sequence ID" value="NZ_CP033433.1"/>
</dbReference>
<keyword evidence="6" id="KW-0963">Cytoplasm</keyword>
<feature type="binding site" evidence="6">
    <location>
        <begin position="183"/>
        <end position="187"/>
    </location>
    <ligand>
        <name>ATP</name>
        <dbReference type="ChEBI" id="CHEBI:30616"/>
    </ligand>
</feature>
<comment type="function">
    <text evidence="6">Catalyzes the formation of acetyl phosphate from acetate and ATP. Can also catalyze the reverse reaction.</text>
</comment>
<dbReference type="GO" id="GO:0000287">
    <property type="term" value="F:magnesium ion binding"/>
    <property type="evidence" value="ECO:0007669"/>
    <property type="project" value="UniProtKB-UniRule"/>
</dbReference>
<accession>A0A3G3JXS4</accession>
<dbReference type="Pfam" id="PF00871">
    <property type="entry name" value="Acetate_kinase"/>
    <property type="match status" value="1"/>
</dbReference>
<proteinExistence type="inferred from homology"/>
<keyword evidence="3 6" id="KW-0547">Nucleotide-binding</keyword>
<keyword evidence="6" id="KW-0460">Magnesium</keyword>
<dbReference type="AlphaFoldDB" id="A0A3G3JXS4"/>
<keyword evidence="9" id="KW-1185">Reference proteome</keyword>
<evidence type="ECO:0000256" key="7">
    <source>
        <dbReference type="RuleBase" id="RU003835"/>
    </source>
</evidence>
<evidence type="ECO:0000256" key="1">
    <source>
        <dbReference type="ARBA" id="ARBA00008748"/>
    </source>
</evidence>
<dbReference type="GO" id="GO:0005524">
    <property type="term" value="F:ATP binding"/>
    <property type="evidence" value="ECO:0007669"/>
    <property type="project" value="UniProtKB-KW"/>
</dbReference>
<feature type="binding site" evidence="6">
    <location>
        <position position="20"/>
    </location>
    <ligand>
        <name>ATP</name>
        <dbReference type="ChEBI" id="CHEBI:30616"/>
    </ligand>
</feature>
<dbReference type="Gene3D" id="3.30.420.40">
    <property type="match status" value="2"/>
</dbReference>
<dbReference type="HAMAP" id="MF_00020">
    <property type="entry name" value="Acetate_kinase"/>
    <property type="match status" value="1"/>
</dbReference>
<dbReference type="PROSITE" id="PS01076">
    <property type="entry name" value="ACETATE_KINASE_2"/>
    <property type="match status" value="1"/>
</dbReference>
<dbReference type="InterPro" id="IPR043129">
    <property type="entry name" value="ATPase_NBD"/>
</dbReference>
<evidence type="ECO:0000313" key="8">
    <source>
        <dbReference type="EMBL" id="AYQ72319.1"/>
    </source>
</evidence>
<feature type="binding site" evidence="6">
    <location>
        <position position="359"/>
    </location>
    <ligand>
        <name>Mg(2+)</name>
        <dbReference type="ChEBI" id="CHEBI:18420"/>
    </ligand>
</feature>
<dbReference type="EMBL" id="CP033433">
    <property type="protein sequence ID" value="AYQ72319.1"/>
    <property type="molecule type" value="Genomic_DNA"/>
</dbReference>
<evidence type="ECO:0000256" key="2">
    <source>
        <dbReference type="ARBA" id="ARBA00022679"/>
    </source>
</evidence>
<comment type="subcellular location">
    <subcellularLocation>
        <location evidence="6">Cytoplasm</location>
    </subcellularLocation>
</comment>
<dbReference type="SUPFAM" id="SSF53067">
    <property type="entry name" value="Actin-like ATPase domain"/>
    <property type="match status" value="2"/>
</dbReference>
<dbReference type="GO" id="GO:0005737">
    <property type="term" value="C:cytoplasm"/>
    <property type="evidence" value="ECO:0007669"/>
    <property type="project" value="UniProtKB-SubCell"/>
</dbReference>
<dbReference type="InterPro" id="IPR000890">
    <property type="entry name" value="Aliphatic_acid_kin_short-chain"/>
</dbReference>
<comment type="catalytic activity">
    <reaction evidence="6">
        <text>acetate + ATP = acetyl phosphate + ADP</text>
        <dbReference type="Rhea" id="RHEA:11352"/>
        <dbReference type="ChEBI" id="CHEBI:22191"/>
        <dbReference type="ChEBI" id="CHEBI:30089"/>
        <dbReference type="ChEBI" id="CHEBI:30616"/>
        <dbReference type="ChEBI" id="CHEBI:456216"/>
        <dbReference type="EC" id="2.7.2.1"/>
    </reaction>
</comment>
<keyword evidence="4 6" id="KW-0418">Kinase</keyword>
<dbReference type="UniPathway" id="UPA00340">
    <property type="reaction ID" value="UER00458"/>
</dbReference>
<evidence type="ECO:0000256" key="4">
    <source>
        <dbReference type="ARBA" id="ARBA00022777"/>
    </source>
</evidence>
<dbReference type="KEGG" id="coh:EAV92_06885"/>
<protein>
    <recommendedName>
        <fullName evidence="6">Acetate kinase</fullName>
        <ecNumber evidence="6">2.7.2.1</ecNumber>
    </recommendedName>
    <alternativeName>
        <fullName evidence="6">Acetokinase</fullName>
    </alternativeName>
</protein>
<dbReference type="PANTHER" id="PTHR21060:SF15">
    <property type="entry name" value="ACETATE KINASE-RELATED"/>
    <property type="match status" value="1"/>
</dbReference>
<evidence type="ECO:0000256" key="5">
    <source>
        <dbReference type="ARBA" id="ARBA00022840"/>
    </source>
</evidence>
<feature type="site" description="Transition state stabilizer" evidence="6">
    <location>
        <position position="155"/>
    </location>
</feature>
<keyword evidence="5 6" id="KW-0067">ATP-binding</keyword>
<sequence length="386" mass="42704">MKTNPSRKTLVLNCGSSSVKYKVFEMPSERILAEGNLKRGAEQSFEDMLEEIFRIAGPDVDMTAHRVVHGADLFPASVLVTEEVMRRMESVSYLAPLHNPINLEGIRLAQRHYPSIPHAAVFDTSFHQTMPPTSYLYSIPYEYYERHKIRKYGFHGTSHRYVMGRASELMGMPADKLRLISCHIGNGVSVTAIRNGESYDTSMGLTPLAGVTMGTRSGNIDPAVIPYLERLEGIETDEVLRVLNHQSGLLGISGISNDIRDLLKIAKEGHERSQLALDLFVSKLHQYIGLYFARLNGADGIIFTAGVGENSPEIREKICQGLEFAGVYLDREANAAGSGERMISSAYSPCKVMVIPTNEEIVMARDAVELVENQPAWGTGRIAITV</sequence>
<keyword evidence="6" id="KW-0479">Metal-binding</keyword>
<feature type="binding site" evidence="6">
    <location>
        <begin position="306"/>
        <end position="310"/>
    </location>
    <ligand>
        <name>ATP</name>
        <dbReference type="ChEBI" id="CHEBI:30616"/>
    </ligand>
</feature>
<feature type="site" description="Transition state stabilizer" evidence="6">
    <location>
        <position position="216"/>
    </location>
</feature>
<comment type="pathway">
    <text evidence="6">Metabolic intermediate biosynthesis; acetyl-CoA biosynthesis; acetyl-CoA from acetate: step 1/2.</text>
</comment>
<dbReference type="PANTHER" id="PTHR21060">
    <property type="entry name" value="ACETATE KINASE"/>
    <property type="match status" value="1"/>
</dbReference>
<evidence type="ECO:0000256" key="6">
    <source>
        <dbReference type="HAMAP-Rule" id="MF_00020"/>
    </source>
</evidence>
<feature type="binding site" evidence="6">
    <location>
        <position position="13"/>
    </location>
    <ligand>
        <name>Mg(2+)</name>
        <dbReference type="ChEBI" id="CHEBI:18420"/>
    </ligand>
</feature>
<comment type="cofactor">
    <cofactor evidence="6">
        <name>Mg(2+)</name>
        <dbReference type="ChEBI" id="CHEBI:18420"/>
    </cofactor>
    <cofactor evidence="6">
        <name>Mn(2+)</name>
        <dbReference type="ChEBI" id="CHEBI:29035"/>
    </cofactor>
    <text evidence="6">Mg(2+). Can also accept Mn(2+).</text>
</comment>
<dbReference type="GO" id="GO:0006083">
    <property type="term" value="P:acetate metabolic process"/>
    <property type="evidence" value="ECO:0007669"/>
    <property type="project" value="TreeGrafter"/>
</dbReference>
<dbReference type="InterPro" id="IPR004372">
    <property type="entry name" value="Ac/propionate_kinase"/>
</dbReference>
<comment type="subunit">
    <text evidence="6">Homodimer.</text>
</comment>
<dbReference type="GO" id="GO:0008776">
    <property type="term" value="F:acetate kinase activity"/>
    <property type="evidence" value="ECO:0007669"/>
    <property type="project" value="UniProtKB-UniRule"/>
</dbReference>
<dbReference type="EC" id="2.7.2.1" evidence="6"/>
<dbReference type="PRINTS" id="PR00471">
    <property type="entry name" value="ACETATEKNASE"/>
</dbReference>
<name>A0A3G3JXS4_9BACL</name>
<gene>
    <name evidence="6" type="primary">ackA</name>
    <name evidence="8" type="ORF">EAV92_06885</name>
</gene>
<dbReference type="NCBIfam" id="TIGR00016">
    <property type="entry name" value="ackA"/>
    <property type="match status" value="1"/>
</dbReference>
<feature type="binding site" evidence="6">
    <location>
        <begin position="258"/>
        <end position="260"/>
    </location>
    <ligand>
        <name>ATP</name>
        <dbReference type="ChEBI" id="CHEBI:30616"/>
    </ligand>
</feature>
<dbReference type="PROSITE" id="PS01075">
    <property type="entry name" value="ACETATE_KINASE_1"/>
    <property type="match status" value="1"/>
</dbReference>
<organism evidence="8 9">
    <name type="scientific">Cohnella candidum</name>
    <dbReference type="NCBI Taxonomy" id="2674991"/>
    <lineage>
        <taxon>Bacteria</taxon>
        <taxon>Bacillati</taxon>
        <taxon>Bacillota</taxon>
        <taxon>Bacilli</taxon>
        <taxon>Bacillales</taxon>
        <taxon>Paenibacillaceae</taxon>
        <taxon>Cohnella</taxon>
    </lineage>
</organism>
<dbReference type="Proteomes" id="UP000269097">
    <property type="component" value="Chromosome"/>
</dbReference>
<dbReference type="PIRSF" id="PIRSF000722">
    <property type="entry name" value="Acetate_prop_kin"/>
    <property type="match status" value="1"/>
</dbReference>
<evidence type="ECO:0000313" key="9">
    <source>
        <dbReference type="Proteomes" id="UP000269097"/>
    </source>
</evidence>
<dbReference type="CDD" id="cd24010">
    <property type="entry name" value="ASKHA_NBD_AcK_PK"/>
    <property type="match status" value="1"/>
</dbReference>
<feature type="active site" description="Proton donor/acceptor" evidence="6">
    <location>
        <position position="123"/>
    </location>
</feature>
<dbReference type="GO" id="GO:0006085">
    <property type="term" value="P:acetyl-CoA biosynthetic process"/>
    <property type="evidence" value="ECO:0007669"/>
    <property type="project" value="UniProtKB-UniRule"/>
</dbReference>
<reference evidence="8 9" key="1">
    <citation type="submission" date="2018-10" db="EMBL/GenBank/DDBJ databases">
        <title>Genome Sequence of Cohnella sp.</title>
        <authorList>
            <person name="Srinivasan S."/>
            <person name="Kim M.K."/>
        </authorList>
    </citation>
    <scope>NUCLEOTIDE SEQUENCE [LARGE SCALE GENOMIC DNA]</scope>
    <source>
        <strain evidence="8 9">18JY8-7</strain>
    </source>
</reference>
<evidence type="ECO:0000256" key="3">
    <source>
        <dbReference type="ARBA" id="ARBA00022741"/>
    </source>
</evidence>
<dbReference type="InterPro" id="IPR023865">
    <property type="entry name" value="Aliphatic_acid_kinase_CS"/>
</dbReference>